<accession>A0A0F9X5S7</accession>
<gene>
    <name evidence="1" type="ORF">LCGC14_0264810</name>
</gene>
<proteinExistence type="predicted"/>
<protein>
    <recommendedName>
        <fullName evidence="2">Peptidase M3A/M3B catalytic domain-containing protein</fullName>
    </recommendedName>
</protein>
<reference evidence="1" key="1">
    <citation type="journal article" date="2015" name="Nature">
        <title>Complex archaea that bridge the gap between prokaryotes and eukaryotes.</title>
        <authorList>
            <person name="Spang A."/>
            <person name="Saw J.H."/>
            <person name="Jorgensen S.L."/>
            <person name="Zaremba-Niedzwiedzka K."/>
            <person name="Martijn J."/>
            <person name="Lind A.E."/>
            <person name="van Eijk R."/>
            <person name="Schleper C."/>
            <person name="Guy L."/>
            <person name="Ettema T.J."/>
        </authorList>
    </citation>
    <scope>NUCLEOTIDE SEQUENCE</scope>
</reference>
<comment type="caution">
    <text evidence="1">The sequence shown here is derived from an EMBL/GenBank/DDBJ whole genome shotgun (WGS) entry which is preliminary data.</text>
</comment>
<organism evidence="1">
    <name type="scientific">marine sediment metagenome</name>
    <dbReference type="NCBI Taxonomy" id="412755"/>
    <lineage>
        <taxon>unclassified sequences</taxon>
        <taxon>metagenomes</taxon>
        <taxon>ecological metagenomes</taxon>
    </lineage>
</organism>
<sequence>MKRITNNAYSSLIEAGYVKIPMNVRFRLKDIDFFTGSEPLFAGLGTIENIKDGRSYRNTAHCSYAHNQNRLPKSLRRTTIVLPEPVVDLTPLDIVHELGHALHEMVGFDFDFIPIDEYATTNGHEAFAQIFCQWCWWGETVDPEADILFENFNRDMR</sequence>
<name>A0A0F9X5S7_9ZZZZ</name>
<evidence type="ECO:0008006" key="2">
    <source>
        <dbReference type="Google" id="ProtNLM"/>
    </source>
</evidence>
<evidence type="ECO:0000313" key="1">
    <source>
        <dbReference type="EMBL" id="KKN86918.1"/>
    </source>
</evidence>
<dbReference type="SUPFAM" id="SSF55486">
    <property type="entry name" value="Metalloproteases ('zincins'), catalytic domain"/>
    <property type="match status" value="1"/>
</dbReference>
<dbReference type="EMBL" id="LAZR01000143">
    <property type="protein sequence ID" value="KKN86918.1"/>
    <property type="molecule type" value="Genomic_DNA"/>
</dbReference>
<dbReference type="AlphaFoldDB" id="A0A0F9X5S7"/>